<feature type="transmembrane region" description="Helical" evidence="7">
    <location>
        <begin position="448"/>
        <end position="470"/>
    </location>
</feature>
<proteinExistence type="predicted"/>
<keyword evidence="2" id="KW-0813">Transport</keyword>
<evidence type="ECO:0000313" key="9">
    <source>
        <dbReference type="EMBL" id="MFF3664555.1"/>
    </source>
</evidence>
<sequence length="486" mass="52046">MELVKQTRAHVARLDLSTAQIAVLDGQAHTARALWNLLHEYVTFRQGRLASVKDCDAAIRQARREIDWIGQLPAQAAQAVLKTYRQAWANVFDPGHPAKRPSFKSRVRSRMAVDVPQGRDLNIVRLNRRWGAVNLPKAGRARFRWTKDLPGVTKGGPAGRITGARLVKEAGSWHIVFRTERQVPAPVSRPGPQVGIDRGINVALALSDGTTREHGDWLASGEKEHLRRLEKKAARQRRTRTPGQPTSKRLSRTYGQIARLRATAKRRAVNWQHQTTTELADTFSVVVVEDLKIANMVRVPYFLTLHRYDALRSGLAFLGPTLAITVGNLAAERLIPHLGTYRTLVLSLVVGAAGTAVLAASLSVSGSYLGLLAGVVGFGLGAGLSFATMFIVASTGVAPHEQGAVSGLSSTVLQAGAGAGLAILVVVAGHDTAGLTGEALRAATVDGLRSALFVAAAVAATGSVAVLAFIREHRKPALTGLTVVEE</sequence>
<feature type="transmembrane region" description="Helical" evidence="7">
    <location>
        <begin position="343"/>
        <end position="362"/>
    </location>
</feature>
<keyword evidence="6 7" id="KW-0472">Membrane</keyword>
<dbReference type="PROSITE" id="PS50850">
    <property type="entry name" value="MFS"/>
    <property type="match status" value="1"/>
</dbReference>
<name>A0ABW6SHW9_9ACTN</name>
<keyword evidence="4 7" id="KW-0812">Transmembrane</keyword>
<dbReference type="InterPro" id="IPR001959">
    <property type="entry name" value="Transposase"/>
</dbReference>
<keyword evidence="10" id="KW-1185">Reference proteome</keyword>
<dbReference type="Gene3D" id="1.20.1250.20">
    <property type="entry name" value="MFS general substrate transporter like domains"/>
    <property type="match status" value="1"/>
</dbReference>
<evidence type="ECO:0000256" key="3">
    <source>
        <dbReference type="ARBA" id="ARBA00022475"/>
    </source>
</evidence>
<dbReference type="PANTHER" id="PTHR42718:SF46">
    <property type="entry name" value="BLR6921 PROTEIN"/>
    <property type="match status" value="1"/>
</dbReference>
<evidence type="ECO:0000256" key="2">
    <source>
        <dbReference type="ARBA" id="ARBA00022448"/>
    </source>
</evidence>
<dbReference type="RefSeq" id="WP_387408647.1">
    <property type="nucleotide sequence ID" value="NZ_JBIASD010000002.1"/>
</dbReference>
<keyword evidence="5 7" id="KW-1133">Transmembrane helix</keyword>
<keyword evidence="3" id="KW-1003">Cell membrane</keyword>
<dbReference type="Proteomes" id="UP001602013">
    <property type="component" value="Unassembled WGS sequence"/>
</dbReference>
<dbReference type="NCBIfam" id="NF040570">
    <property type="entry name" value="guided_TnpB"/>
    <property type="match status" value="1"/>
</dbReference>
<accession>A0ABW6SHW9</accession>
<feature type="transmembrane region" description="Helical" evidence="7">
    <location>
        <begin position="368"/>
        <end position="393"/>
    </location>
</feature>
<protein>
    <submittedName>
        <fullName evidence="9">RNA-guided endonuclease TnpB family protein</fullName>
    </submittedName>
</protein>
<gene>
    <name evidence="9" type="ORF">ACFYXI_03090</name>
</gene>
<comment type="subcellular location">
    <subcellularLocation>
        <location evidence="1">Cell membrane</location>
        <topology evidence="1">Multi-pass membrane protein</topology>
    </subcellularLocation>
</comment>
<keyword evidence="9" id="KW-0255">Endonuclease</keyword>
<comment type="caution">
    <text evidence="9">The sequence shown here is derived from an EMBL/GenBank/DDBJ whole genome shotgun (WGS) entry which is preliminary data.</text>
</comment>
<evidence type="ECO:0000259" key="8">
    <source>
        <dbReference type="PROSITE" id="PS50850"/>
    </source>
</evidence>
<evidence type="ECO:0000256" key="5">
    <source>
        <dbReference type="ARBA" id="ARBA00022989"/>
    </source>
</evidence>
<evidence type="ECO:0000256" key="6">
    <source>
        <dbReference type="ARBA" id="ARBA00023136"/>
    </source>
</evidence>
<dbReference type="SUPFAM" id="SSF103473">
    <property type="entry name" value="MFS general substrate transporter"/>
    <property type="match status" value="1"/>
</dbReference>
<dbReference type="GO" id="GO:0004519">
    <property type="term" value="F:endonuclease activity"/>
    <property type="evidence" value="ECO:0007669"/>
    <property type="project" value="UniProtKB-KW"/>
</dbReference>
<feature type="transmembrane region" description="Helical" evidence="7">
    <location>
        <begin position="405"/>
        <end position="428"/>
    </location>
</feature>
<feature type="domain" description="Major facilitator superfamily (MFS) profile" evidence="8">
    <location>
        <begin position="276"/>
        <end position="486"/>
    </location>
</feature>
<evidence type="ECO:0000256" key="4">
    <source>
        <dbReference type="ARBA" id="ARBA00022692"/>
    </source>
</evidence>
<dbReference type="EMBL" id="JBIASD010000002">
    <property type="protein sequence ID" value="MFF3664555.1"/>
    <property type="molecule type" value="Genomic_DNA"/>
</dbReference>
<keyword evidence="9" id="KW-0540">Nuclease</keyword>
<feature type="transmembrane region" description="Helical" evidence="7">
    <location>
        <begin position="310"/>
        <end position="331"/>
    </location>
</feature>
<evidence type="ECO:0000256" key="7">
    <source>
        <dbReference type="SAM" id="Phobius"/>
    </source>
</evidence>
<reference evidence="9 10" key="1">
    <citation type="submission" date="2024-10" db="EMBL/GenBank/DDBJ databases">
        <title>The Natural Products Discovery Center: Release of the First 8490 Sequenced Strains for Exploring Actinobacteria Biosynthetic Diversity.</title>
        <authorList>
            <person name="Kalkreuter E."/>
            <person name="Kautsar S.A."/>
            <person name="Yang D."/>
            <person name="Bader C.D."/>
            <person name="Teijaro C.N."/>
            <person name="Fluegel L."/>
            <person name="Davis C.M."/>
            <person name="Simpson J.R."/>
            <person name="Lauterbach L."/>
            <person name="Steele A.D."/>
            <person name="Gui C."/>
            <person name="Meng S."/>
            <person name="Li G."/>
            <person name="Viehrig K."/>
            <person name="Ye F."/>
            <person name="Su P."/>
            <person name="Kiefer A.F."/>
            <person name="Nichols A."/>
            <person name="Cepeda A.J."/>
            <person name="Yan W."/>
            <person name="Fan B."/>
            <person name="Jiang Y."/>
            <person name="Adhikari A."/>
            <person name="Zheng C.-J."/>
            <person name="Schuster L."/>
            <person name="Cowan T.M."/>
            <person name="Smanski M.J."/>
            <person name="Chevrette M.G."/>
            <person name="De Carvalho L.P.S."/>
            <person name="Shen B."/>
        </authorList>
    </citation>
    <scope>NUCLEOTIDE SEQUENCE [LARGE SCALE GENOMIC DNA]</scope>
    <source>
        <strain evidence="9 10">NPDC002173</strain>
    </source>
</reference>
<evidence type="ECO:0000256" key="1">
    <source>
        <dbReference type="ARBA" id="ARBA00004651"/>
    </source>
</evidence>
<dbReference type="Pfam" id="PF01385">
    <property type="entry name" value="OrfB_IS605"/>
    <property type="match status" value="1"/>
</dbReference>
<dbReference type="InterPro" id="IPR036259">
    <property type="entry name" value="MFS_trans_sf"/>
</dbReference>
<dbReference type="PANTHER" id="PTHR42718">
    <property type="entry name" value="MAJOR FACILITATOR SUPERFAMILY MULTIDRUG TRANSPORTER MFSC"/>
    <property type="match status" value="1"/>
</dbReference>
<evidence type="ECO:0000313" key="10">
    <source>
        <dbReference type="Proteomes" id="UP001602013"/>
    </source>
</evidence>
<dbReference type="InterPro" id="IPR020846">
    <property type="entry name" value="MFS_dom"/>
</dbReference>
<keyword evidence="9" id="KW-0378">Hydrolase</keyword>
<organism evidence="9 10">
    <name type="scientific">Microtetraspora malaysiensis</name>
    <dbReference type="NCBI Taxonomy" id="161358"/>
    <lineage>
        <taxon>Bacteria</taxon>
        <taxon>Bacillati</taxon>
        <taxon>Actinomycetota</taxon>
        <taxon>Actinomycetes</taxon>
        <taxon>Streptosporangiales</taxon>
        <taxon>Streptosporangiaceae</taxon>
        <taxon>Microtetraspora</taxon>
    </lineage>
</organism>